<gene>
    <name evidence="1" type="ORF">DPM19_09585</name>
</gene>
<organism evidence="1 2">
    <name type="scientific">Actinomadura craniellae</name>
    <dbReference type="NCBI Taxonomy" id="2231787"/>
    <lineage>
        <taxon>Bacteria</taxon>
        <taxon>Bacillati</taxon>
        <taxon>Actinomycetota</taxon>
        <taxon>Actinomycetes</taxon>
        <taxon>Streptosporangiales</taxon>
        <taxon>Thermomonosporaceae</taxon>
        <taxon>Actinomadura</taxon>
    </lineage>
</organism>
<dbReference type="Proteomes" id="UP000251891">
    <property type="component" value="Unassembled WGS sequence"/>
</dbReference>
<dbReference type="OrthoDB" id="3483290at2"/>
<proteinExistence type="predicted"/>
<name>A0A365H7L1_9ACTN</name>
<protein>
    <submittedName>
        <fullName evidence="1">Uncharacterized protein</fullName>
    </submittedName>
</protein>
<dbReference type="EMBL" id="QLYX01000004">
    <property type="protein sequence ID" value="RAY14992.1"/>
    <property type="molecule type" value="Genomic_DNA"/>
</dbReference>
<evidence type="ECO:0000313" key="2">
    <source>
        <dbReference type="Proteomes" id="UP000251891"/>
    </source>
</evidence>
<dbReference type="AlphaFoldDB" id="A0A365H7L1"/>
<keyword evidence="2" id="KW-1185">Reference proteome</keyword>
<sequence length="97" mass="11382">MHQLVTPAQVELDERQRRLLRLRHELARIGVRTRIRRPRNGRWKITLRSARWSETVLCAGAEGAYAYVTVHGRLLGPADDVRHVAQVLVWMVDRKHR</sequence>
<evidence type="ECO:0000313" key="1">
    <source>
        <dbReference type="EMBL" id="RAY14992.1"/>
    </source>
</evidence>
<comment type="caution">
    <text evidence="1">The sequence shown here is derived from an EMBL/GenBank/DDBJ whole genome shotgun (WGS) entry which is preliminary data.</text>
</comment>
<accession>A0A365H7L1</accession>
<reference evidence="1 2" key="1">
    <citation type="submission" date="2018-06" db="EMBL/GenBank/DDBJ databases">
        <title>Actinomadura craniellae sp. nov. isolated from marine sponge Craniella sp.</title>
        <authorList>
            <person name="Li L."/>
            <person name="Xu Q.H."/>
            <person name="Lin H.W."/>
            <person name="Lu Y.H."/>
        </authorList>
    </citation>
    <scope>NUCLEOTIDE SEQUENCE [LARGE SCALE GENOMIC DNA]</scope>
    <source>
        <strain evidence="1 2">LHW63021</strain>
    </source>
</reference>
<dbReference type="RefSeq" id="WP_111865148.1">
    <property type="nucleotide sequence ID" value="NZ_QLYX01000004.1"/>
</dbReference>